<evidence type="ECO:0000313" key="14">
    <source>
        <dbReference type="Proteomes" id="UP000095300"/>
    </source>
</evidence>
<feature type="compositionally biased region" description="Basic and acidic residues" evidence="10">
    <location>
        <begin position="444"/>
        <end position="453"/>
    </location>
</feature>
<evidence type="ECO:0000256" key="12">
    <source>
        <dbReference type="SAM" id="SignalP"/>
    </source>
</evidence>
<evidence type="ECO:0000256" key="2">
    <source>
        <dbReference type="ARBA" id="ARBA00021200"/>
    </source>
</evidence>
<keyword evidence="4" id="KW-1003">Cell membrane</keyword>
<feature type="signal peptide" evidence="12">
    <location>
        <begin position="1"/>
        <end position="25"/>
    </location>
</feature>
<feature type="transmembrane region" description="Helical" evidence="11">
    <location>
        <begin position="357"/>
        <end position="379"/>
    </location>
</feature>
<evidence type="ECO:0000256" key="4">
    <source>
        <dbReference type="ARBA" id="ARBA00022475"/>
    </source>
</evidence>
<keyword evidence="7" id="KW-0653">Protein transport</keyword>
<organism evidence="13 14">
    <name type="scientific">Stomoxys calcitrans</name>
    <name type="common">Stable fly</name>
    <name type="synonym">Conops calcitrans</name>
    <dbReference type="NCBI Taxonomy" id="35570"/>
    <lineage>
        <taxon>Eukaryota</taxon>
        <taxon>Metazoa</taxon>
        <taxon>Ecdysozoa</taxon>
        <taxon>Arthropoda</taxon>
        <taxon>Hexapoda</taxon>
        <taxon>Insecta</taxon>
        <taxon>Pterygota</taxon>
        <taxon>Neoptera</taxon>
        <taxon>Endopterygota</taxon>
        <taxon>Diptera</taxon>
        <taxon>Brachycera</taxon>
        <taxon>Muscomorpha</taxon>
        <taxon>Muscoidea</taxon>
        <taxon>Muscidae</taxon>
        <taxon>Stomoxys</taxon>
    </lineage>
</organism>
<reference evidence="13" key="1">
    <citation type="submission" date="2020-05" db="UniProtKB">
        <authorList>
            <consortium name="EnsemblMetazoa"/>
        </authorList>
    </citation>
    <scope>IDENTIFICATION</scope>
    <source>
        <strain evidence="13">USDA</strain>
    </source>
</reference>
<comment type="subcellular location">
    <subcellularLocation>
        <location evidence="1">Cell membrane</location>
        <topology evidence="1">Single-pass type I membrane protein</topology>
    </subcellularLocation>
</comment>
<evidence type="ECO:0000256" key="6">
    <source>
        <dbReference type="ARBA" id="ARBA00022729"/>
    </source>
</evidence>
<proteinExistence type="predicted"/>
<dbReference type="EnsemblMetazoa" id="SCAU000532-RA">
    <property type="protein sequence ID" value="SCAU000532-PA"/>
    <property type="gene ID" value="SCAU000532"/>
</dbReference>
<accession>A0A1I8NN49</accession>
<keyword evidence="3" id="KW-0813">Transport</keyword>
<sequence>MKLPHLVVGSFIFLLCFAPPKLAGATKWLIENPGFDDPAAWIDEYLPCAREQVVFPETYQALLPLPPKVDVGGFILPRNGAIFLPRESTITLEGNNKARDCDKGKAYLKQPTVHKWFDPKTWRSSKEVQDNKAIPKMERVPCNNESVVIQGRGPVALDLENVPYLRMGQISFSGSLLAKDYLKQLLYNDLGQFLFRNQDGVTVEYYHHDVCGCHRDFNNFAEPICHNIAETCERPHCLKSIIPYGSCCAICGAVIKFQVEYCENKNLHVLTNILEKAIKEQDMQDDLDYYVNYVNSQDYGNYLQAIIADRDGYSEKSIKFLKKLNETIDWRTKLRLDRGRIFAIELSGRYYNPNVSLGSVLLIFLCLILVSVVALVIFAHYNPDNRYLHYVPRWVYDPRLWRSMLQQRNPVFARFDNTRASVITTADVGRTSEFTMGYNAAEGRGGEERKRAFDNPLFGEKPTTSKDAQAEKEQEKLEVLKDVPQLVMESVDMVNSADNGEDEQELTEIRLESSSDEDGDEQQETKE</sequence>
<keyword evidence="9 11" id="KW-0472">Membrane</keyword>
<evidence type="ECO:0000256" key="9">
    <source>
        <dbReference type="ARBA" id="ARBA00023136"/>
    </source>
</evidence>
<dbReference type="AlphaFoldDB" id="A0A1I8NN49"/>
<dbReference type="VEuPathDB" id="VectorBase:SCAU000532"/>
<dbReference type="GO" id="GO:0006898">
    <property type="term" value="P:receptor-mediated endocytosis"/>
    <property type="evidence" value="ECO:0007669"/>
    <property type="project" value="TreeGrafter"/>
</dbReference>
<dbReference type="GO" id="GO:0016324">
    <property type="term" value="C:apical plasma membrane"/>
    <property type="evidence" value="ECO:0007669"/>
    <property type="project" value="TreeGrafter"/>
</dbReference>
<feature type="chain" id="PRO_5009325313" description="Protein amnionless" evidence="12">
    <location>
        <begin position="26"/>
        <end position="527"/>
    </location>
</feature>
<dbReference type="KEGG" id="scac:106089577"/>
<evidence type="ECO:0000256" key="11">
    <source>
        <dbReference type="SAM" id="Phobius"/>
    </source>
</evidence>
<name>A0A1I8NN49_STOCA</name>
<protein>
    <recommendedName>
        <fullName evidence="2">Protein amnionless</fullName>
    </recommendedName>
</protein>
<evidence type="ECO:0000256" key="10">
    <source>
        <dbReference type="SAM" id="MobiDB-lite"/>
    </source>
</evidence>
<evidence type="ECO:0000256" key="7">
    <source>
        <dbReference type="ARBA" id="ARBA00022927"/>
    </source>
</evidence>
<dbReference type="PANTHER" id="PTHR14995:SF2">
    <property type="entry name" value="PROTEIN AMNIONLESS"/>
    <property type="match status" value="1"/>
</dbReference>
<dbReference type="GO" id="GO:0015031">
    <property type="term" value="P:protein transport"/>
    <property type="evidence" value="ECO:0007669"/>
    <property type="project" value="UniProtKB-KW"/>
</dbReference>
<gene>
    <name evidence="13" type="primary">106089577</name>
</gene>
<dbReference type="InterPro" id="IPR026112">
    <property type="entry name" value="AMN"/>
</dbReference>
<dbReference type="PANTHER" id="PTHR14995">
    <property type="entry name" value="AMNIONLESS"/>
    <property type="match status" value="1"/>
</dbReference>
<evidence type="ECO:0000256" key="1">
    <source>
        <dbReference type="ARBA" id="ARBA00004251"/>
    </source>
</evidence>
<feature type="compositionally biased region" description="Acidic residues" evidence="10">
    <location>
        <begin position="514"/>
        <end position="527"/>
    </location>
</feature>
<evidence type="ECO:0000256" key="5">
    <source>
        <dbReference type="ARBA" id="ARBA00022692"/>
    </source>
</evidence>
<evidence type="ECO:0000256" key="8">
    <source>
        <dbReference type="ARBA" id="ARBA00022989"/>
    </source>
</evidence>
<dbReference type="Pfam" id="PF14828">
    <property type="entry name" value="Amnionless"/>
    <property type="match status" value="1"/>
</dbReference>
<keyword evidence="5 11" id="KW-0812">Transmembrane</keyword>
<keyword evidence="14" id="KW-1185">Reference proteome</keyword>
<dbReference type="GO" id="GO:0030139">
    <property type="term" value="C:endocytic vesicle"/>
    <property type="evidence" value="ECO:0007669"/>
    <property type="project" value="TreeGrafter"/>
</dbReference>
<dbReference type="OrthoDB" id="1898221at2759"/>
<evidence type="ECO:0000313" key="13">
    <source>
        <dbReference type="EnsemblMetazoa" id="SCAU000532-PA"/>
    </source>
</evidence>
<keyword evidence="6 12" id="KW-0732">Signal</keyword>
<evidence type="ECO:0000256" key="3">
    <source>
        <dbReference type="ARBA" id="ARBA00022448"/>
    </source>
</evidence>
<keyword evidence="8 11" id="KW-1133">Transmembrane helix</keyword>
<feature type="region of interest" description="Disordered" evidence="10">
    <location>
        <begin position="490"/>
        <end position="527"/>
    </location>
</feature>
<dbReference type="Proteomes" id="UP000095300">
    <property type="component" value="Unassembled WGS sequence"/>
</dbReference>
<feature type="region of interest" description="Disordered" evidence="10">
    <location>
        <begin position="440"/>
        <end position="476"/>
    </location>
</feature>